<evidence type="ECO:0000313" key="4">
    <source>
        <dbReference type="EMBL" id="KAH7354060.1"/>
    </source>
</evidence>
<name>A0A8K0T8Z4_9PEZI</name>
<dbReference type="InterPro" id="IPR036167">
    <property type="entry name" value="tRNA_intron_Endo_cat-like_sf"/>
</dbReference>
<dbReference type="InterPro" id="IPR018593">
    <property type="entry name" value="tRNA-endonuc_su_Sen15"/>
</dbReference>
<dbReference type="PANTHER" id="PTHR28518">
    <property type="entry name" value="TRNA-SPLICING ENDONUCLEASE SUBUNIT SEN15"/>
    <property type="match status" value="1"/>
</dbReference>
<keyword evidence="4" id="KW-0540">Nuclease</keyword>
<protein>
    <submittedName>
        <fullName evidence="4">tRNA-splicing endonuclease subunit Sen15</fullName>
    </submittedName>
</protein>
<dbReference type="InterPro" id="IPR011856">
    <property type="entry name" value="tRNA_endonuc-like_dom_sf"/>
</dbReference>
<dbReference type="InterPro" id="IPR042777">
    <property type="entry name" value="Sen15_fungi"/>
</dbReference>
<evidence type="ECO:0000256" key="2">
    <source>
        <dbReference type="ARBA" id="ARBA00022694"/>
    </source>
</evidence>
<feature type="domain" description="tRNA-splicing endonuclease subunit Sen15" evidence="3">
    <location>
        <begin position="15"/>
        <end position="163"/>
    </location>
</feature>
<keyword evidence="5" id="KW-1185">Reference proteome</keyword>
<dbReference type="GO" id="GO:0000213">
    <property type="term" value="F:tRNA-intron lyase activity"/>
    <property type="evidence" value="ECO:0007669"/>
    <property type="project" value="TreeGrafter"/>
</dbReference>
<sequence length="163" mass="18063">MESVQEHLQHLAASVAANLTNQHDWTSVNTHRTASDSTQRCHDLRPLLYGLPPRRLYIHPDEQVAALQSGAPSSQISQAPEAEWVLPVHIKEKLSLANFTAIFDSIGPLPPLDVASAAAPVASEGRDWRRSGRHKRILLAVVHDDSTVSYYIMHDGIVKPRQN</sequence>
<evidence type="ECO:0000313" key="5">
    <source>
        <dbReference type="Proteomes" id="UP000813385"/>
    </source>
</evidence>
<dbReference type="OrthoDB" id="10002170at2759"/>
<dbReference type="GO" id="GO:0003676">
    <property type="term" value="F:nucleic acid binding"/>
    <property type="evidence" value="ECO:0007669"/>
    <property type="project" value="InterPro"/>
</dbReference>
<gene>
    <name evidence="4" type="ORF">B0T11DRAFT_123609</name>
</gene>
<accession>A0A8K0T8Z4</accession>
<dbReference type="PANTHER" id="PTHR28518:SF1">
    <property type="entry name" value="TRNA-SPLICING ENDONUCLEASE SUBUNIT SEN15"/>
    <property type="match status" value="1"/>
</dbReference>
<dbReference type="Pfam" id="PF09631">
    <property type="entry name" value="Sen15"/>
    <property type="match status" value="1"/>
</dbReference>
<reference evidence="4" key="1">
    <citation type="journal article" date="2021" name="Nat. Commun.">
        <title>Genetic determinants of endophytism in the Arabidopsis root mycobiome.</title>
        <authorList>
            <person name="Mesny F."/>
            <person name="Miyauchi S."/>
            <person name="Thiergart T."/>
            <person name="Pickel B."/>
            <person name="Atanasova L."/>
            <person name="Karlsson M."/>
            <person name="Huettel B."/>
            <person name="Barry K.W."/>
            <person name="Haridas S."/>
            <person name="Chen C."/>
            <person name="Bauer D."/>
            <person name="Andreopoulos W."/>
            <person name="Pangilinan J."/>
            <person name="LaButti K."/>
            <person name="Riley R."/>
            <person name="Lipzen A."/>
            <person name="Clum A."/>
            <person name="Drula E."/>
            <person name="Henrissat B."/>
            <person name="Kohler A."/>
            <person name="Grigoriev I.V."/>
            <person name="Martin F.M."/>
            <person name="Hacquard S."/>
        </authorList>
    </citation>
    <scope>NUCLEOTIDE SEQUENCE</scope>
    <source>
        <strain evidence="4">MPI-CAGE-AT-0016</strain>
    </source>
</reference>
<keyword evidence="4" id="KW-0378">Hydrolase</keyword>
<dbReference type="GO" id="GO:0000379">
    <property type="term" value="P:tRNA-type intron splice site recognition and cleavage"/>
    <property type="evidence" value="ECO:0007669"/>
    <property type="project" value="InterPro"/>
</dbReference>
<keyword evidence="4" id="KW-0255">Endonuclease</keyword>
<proteinExistence type="inferred from homology"/>
<evidence type="ECO:0000256" key="1">
    <source>
        <dbReference type="ARBA" id="ARBA00006091"/>
    </source>
</evidence>
<keyword evidence="2" id="KW-0819">tRNA processing</keyword>
<dbReference type="Gene3D" id="3.40.1350.10">
    <property type="match status" value="1"/>
</dbReference>
<evidence type="ECO:0000259" key="3">
    <source>
        <dbReference type="Pfam" id="PF09631"/>
    </source>
</evidence>
<dbReference type="FunFam" id="3.40.1350.10:FF:000012">
    <property type="entry name" value="Probable tRNA-splicing endonuclease subunit sen-15"/>
    <property type="match status" value="1"/>
</dbReference>
<dbReference type="SUPFAM" id="SSF53032">
    <property type="entry name" value="tRNA-intron endonuclease catalytic domain-like"/>
    <property type="match status" value="1"/>
</dbReference>
<organism evidence="4 5">
    <name type="scientific">Plectosphaerella cucumerina</name>
    <dbReference type="NCBI Taxonomy" id="40658"/>
    <lineage>
        <taxon>Eukaryota</taxon>
        <taxon>Fungi</taxon>
        <taxon>Dikarya</taxon>
        <taxon>Ascomycota</taxon>
        <taxon>Pezizomycotina</taxon>
        <taxon>Sordariomycetes</taxon>
        <taxon>Hypocreomycetidae</taxon>
        <taxon>Glomerellales</taxon>
        <taxon>Plectosphaerellaceae</taxon>
        <taxon>Plectosphaerella</taxon>
    </lineage>
</organism>
<dbReference type="GO" id="GO:0000214">
    <property type="term" value="C:tRNA-intron endonuclease complex"/>
    <property type="evidence" value="ECO:0007669"/>
    <property type="project" value="InterPro"/>
</dbReference>
<comment type="caution">
    <text evidence="4">The sequence shown here is derived from an EMBL/GenBank/DDBJ whole genome shotgun (WGS) entry which is preliminary data.</text>
</comment>
<dbReference type="EMBL" id="JAGPXD010000005">
    <property type="protein sequence ID" value="KAH7354060.1"/>
    <property type="molecule type" value="Genomic_DNA"/>
</dbReference>
<comment type="similarity">
    <text evidence="1">Belongs to the SEN15 family.</text>
</comment>
<dbReference type="Proteomes" id="UP000813385">
    <property type="component" value="Unassembled WGS sequence"/>
</dbReference>
<dbReference type="AlphaFoldDB" id="A0A8K0T8Z4"/>